<evidence type="ECO:0000259" key="8">
    <source>
        <dbReference type="PROSITE" id="PS50928"/>
    </source>
</evidence>
<evidence type="ECO:0000256" key="6">
    <source>
        <dbReference type="ARBA" id="ARBA00023136"/>
    </source>
</evidence>
<dbReference type="Proteomes" id="UP000182584">
    <property type="component" value="Unassembled WGS sequence"/>
</dbReference>
<dbReference type="GO" id="GO:0055085">
    <property type="term" value="P:transmembrane transport"/>
    <property type="evidence" value="ECO:0007669"/>
    <property type="project" value="InterPro"/>
</dbReference>
<dbReference type="InterPro" id="IPR035906">
    <property type="entry name" value="MetI-like_sf"/>
</dbReference>
<feature type="transmembrane region" description="Helical" evidence="7">
    <location>
        <begin position="15"/>
        <end position="39"/>
    </location>
</feature>
<keyword evidence="2 7" id="KW-0813">Transport</keyword>
<dbReference type="Pfam" id="PF00528">
    <property type="entry name" value="BPD_transp_1"/>
    <property type="match status" value="1"/>
</dbReference>
<evidence type="ECO:0000256" key="2">
    <source>
        <dbReference type="ARBA" id="ARBA00022448"/>
    </source>
</evidence>
<comment type="subcellular location">
    <subcellularLocation>
        <location evidence="1 7">Cell membrane</location>
        <topology evidence="1 7">Multi-pass membrane protein</topology>
    </subcellularLocation>
</comment>
<dbReference type="RefSeq" id="WP_074757389.1">
    <property type="nucleotide sequence ID" value="NZ_FOGJ01000021.1"/>
</dbReference>
<feature type="transmembrane region" description="Helical" evidence="7">
    <location>
        <begin position="264"/>
        <end position="284"/>
    </location>
</feature>
<gene>
    <name evidence="9" type="ORF">SAMN04487884_12114</name>
</gene>
<protein>
    <submittedName>
        <fullName evidence="9">Putative aldouronate transport system permease protein</fullName>
    </submittedName>
</protein>
<evidence type="ECO:0000256" key="4">
    <source>
        <dbReference type="ARBA" id="ARBA00022692"/>
    </source>
</evidence>
<reference evidence="9" key="1">
    <citation type="submission" date="2016-10" db="EMBL/GenBank/DDBJ databases">
        <authorList>
            <person name="de Groot N.N."/>
        </authorList>
    </citation>
    <scope>NUCLEOTIDE SEQUENCE [LARGE SCALE GENOMIC DNA]</scope>
    <source>
        <strain evidence="9">AR40</strain>
    </source>
</reference>
<evidence type="ECO:0000256" key="3">
    <source>
        <dbReference type="ARBA" id="ARBA00022475"/>
    </source>
</evidence>
<comment type="similarity">
    <text evidence="7">Belongs to the binding-protein-dependent transport system permease family.</text>
</comment>
<feature type="transmembrane region" description="Helical" evidence="7">
    <location>
        <begin position="185"/>
        <end position="207"/>
    </location>
</feature>
<evidence type="ECO:0000256" key="1">
    <source>
        <dbReference type="ARBA" id="ARBA00004651"/>
    </source>
</evidence>
<dbReference type="Gene3D" id="1.10.3720.10">
    <property type="entry name" value="MetI-like"/>
    <property type="match status" value="1"/>
</dbReference>
<dbReference type="GO" id="GO:0005886">
    <property type="term" value="C:plasma membrane"/>
    <property type="evidence" value="ECO:0007669"/>
    <property type="project" value="UniProtKB-SubCell"/>
</dbReference>
<feature type="transmembrane region" description="Helical" evidence="7">
    <location>
        <begin position="144"/>
        <end position="164"/>
    </location>
</feature>
<dbReference type="EMBL" id="FOGJ01000021">
    <property type="protein sequence ID" value="SES16158.1"/>
    <property type="molecule type" value="Genomic_DNA"/>
</dbReference>
<name>A0A1H9V3J4_BUTFI</name>
<dbReference type="CDD" id="cd06261">
    <property type="entry name" value="TM_PBP2"/>
    <property type="match status" value="1"/>
</dbReference>
<dbReference type="InterPro" id="IPR000515">
    <property type="entry name" value="MetI-like"/>
</dbReference>
<keyword evidence="4 7" id="KW-0812">Transmembrane</keyword>
<dbReference type="PROSITE" id="PS50928">
    <property type="entry name" value="ABC_TM1"/>
    <property type="match status" value="1"/>
</dbReference>
<dbReference type="SUPFAM" id="SSF161098">
    <property type="entry name" value="MetI-like"/>
    <property type="match status" value="1"/>
</dbReference>
<dbReference type="AlphaFoldDB" id="A0A1H9V3J4"/>
<keyword evidence="6 7" id="KW-0472">Membrane</keyword>
<dbReference type="PANTHER" id="PTHR43744">
    <property type="entry name" value="ABC TRANSPORTER PERMEASE PROTEIN MG189-RELATED-RELATED"/>
    <property type="match status" value="1"/>
</dbReference>
<dbReference type="PANTHER" id="PTHR43744:SF9">
    <property type="entry name" value="POLYGALACTURONAN_RHAMNOGALACTURONAN TRANSPORT SYSTEM PERMEASE PROTEIN YTCP"/>
    <property type="match status" value="1"/>
</dbReference>
<proteinExistence type="inferred from homology"/>
<evidence type="ECO:0000313" key="9">
    <source>
        <dbReference type="EMBL" id="SES16158.1"/>
    </source>
</evidence>
<keyword evidence="3" id="KW-1003">Cell membrane</keyword>
<feature type="domain" description="ABC transmembrane type-1" evidence="8">
    <location>
        <begin position="77"/>
        <end position="282"/>
    </location>
</feature>
<keyword evidence="5 7" id="KW-1133">Transmembrane helix</keyword>
<feature type="transmembrane region" description="Helical" evidence="7">
    <location>
        <begin position="113"/>
        <end position="132"/>
    </location>
</feature>
<evidence type="ECO:0000256" key="5">
    <source>
        <dbReference type="ARBA" id="ARBA00022989"/>
    </source>
</evidence>
<dbReference type="OrthoDB" id="157184at2"/>
<accession>A0A1H9V3J4</accession>
<organism evidence="9">
    <name type="scientific">Butyrivibrio fibrisolvens</name>
    <dbReference type="NCBI Taxonomy" id="831"/>
    <lineage>
        <taxon>Bacteria</taxon>
        <taxon>Bacillati</taxon>
        <taxon>Bacillota</taxon>
        <taxon>Clostridia</taxon>
        <taxon>Lachnospirales</taxon>
        <taxon>Lachnospiraceae</taxon>
        <taxon>Butyrivibrio</taxon>
    </lineage>
</organism>
<feature type="transmembrane region" description="Helical" evidence="7">
    <location>
        <begin position="81"/>
        <end position="101"/>
    </location>
</feature>
<evidence type="ECO:0000256" key="7">
    <source>
        <dbReference type="RuleBase" id="RU363032"/>
    </source>
</evidence>
<sequence length="299" mass="33538">MVVKKSIGDYIFDTINYILLIFIAFICVVPIVHVCFASISEPALVDKATSFILWPLGKPSLNAYKIITRYKNIWTGYKNTLFYVVAQCMITSILSVIAGYITSRKRFRYRNVLMMFLAFTMLFNGGMIPTYMVVNKLGLLNTRAALLIPQAMGVFYIIIMRTAIQAIPDSLEESARMDGAGELTIMFKIILPLCKATFAVIILFIAVGKWNEWFSALLYLPTAREMYPLQMFMREILISAQNSTSSVTANAGDLMDNAQLYKTLVKYGAIVVSTLPILAIYPFCQKYFVTGVMVGSVKG</sequence>